<sequence>MNRCMPLLLLIIQTLALVETGLGCEIRVRVPENNAYAPFYMQDDSGRWSGLSIDLAQALLDEAGCTPVYVPLPFSRGIYSLKTGGIDVMLNLSITEERRSFLTFIGPQLDDTVLFVTRKDTPFPIVSLDDLKKLPAAVGIERGKLYGVEFERLRQSDPDFRNKLEEVNEIDLNARKLALGRISGFISYSYNVTHLLRTNPLYRDFRIHPFIVSRDWVYVGVSKKAVPPGLENRIRDAYDRATAKGSFEAIRKKYVMGPD</sequence>
<keyword evidence="1" id="KW-0732">Signal</keyword>
<evidence type="ECO:0000256" key="1">
    <source>
        <dbReference type="ARBA" id="ARBA00022729"/>
    </source>
</evidence>
<evidence type="ECO:0000313" key="4">
    <source>
        <dbReference type="Proteomes" id="UP000539642"/>
    </source>
</evidence>
<gene>
    <name evidence="3" type="ORF">HNQ81_002201</name>
</gene>
<organism evidence="3 4">
    <name type="scientific">Desulfoprunum benzoelyticum</name>
    <dbReference type="NCBI Taxonomy" id="1506996"/>
    <lineage>
        <taxon>Bacteria</taxon>
        <taxon>Pseudomonadati</taxon>
        <taxon>Thermodesulfobacteriota</taxon>
        <taxon>Desulfobulbia</taxon>
        <taxon>Desulfobulbales</taxon>
        <taxon>Desulfobulbaceae</taxon>
        <taxon>Desulfoprunum</taxon>
    </lineage>
</organism>
<name>A0A840US46_9BACT</name>
<dbReference type="EMBL" id="JACHEO010000012">
    <property type="protein sequence ID" value="MBB5348465.1"/>
    <property type="molecule type" value="Genomic_DNA"/>
</dbReference>
<evidence type="ECO:0000313" key="3">
    <source>
        <dbReference type="EMBL" id="MBB5348465.1"/>
    </source>
</evidence>
<feature type="domain" description="Solute-binding protein family 3/N-terminal" evidence="2">
    <location>
        <begin position="25"/>
        <end position="258"/>
    </location>
</feature>
<accession>A0A840US46</accession>
<reference evidence="3 4" key="1">
    <citation type="submission" date="2020-08" db="EMBL/GenBank/DDBJ databases">
        <title>Genomic Encyclopedia of Type Strains, Phase IV (KMG-IV): sequencing the most valuable type-strain genomes for metagenomic binning, comparative biology and taxonomic classification.</title>
        <authorList>
            <person name="Goeker M."/>
        </authorList>
    </citation>
    <scope>NUCLEOTIDE SEQUENCE [LARGE SCALE GENOMIC DNA]</scope>
    <source>
        <strain evidence="3 4">DSM 28570</strain>
    </source>
</reference>
<dbReference type="Gene3D" id="3.40.190.10">
    <property type="entry name" value="Periplasmic binding protein-like II"/>
    <property type="match status" value="2"/>
</dbReference>
<dbReference type="Pfam" id="PF00497">
    <property type="entry name" value="SBP_bac_3"/>
    <property type="match status" value="1"/>
</dbReference>
<dbReference type="PANTHER" id="PTHR35936:SF25">
    <property type="entry name" value="ABC TRANSPORTER SUBSTRATE-BINDING PROTEIN"/>
    <property type="match status" value="1"/>
</dbReference>
<dbReference type="AlphaFoldDB" id="A0A840US46"/>
<dbReference type="InterPro" id="IPR001638">
    <property type="entry name" value="Solute-binding_3/MltF_N"/>
</dbReference>
<dbReference type="PANTHER" id="PTHR35936">
    <property type="entry name" value="MEMBRANE-BOUND LYTIC MUREIN TRANSGLYCOSYLASE F"/>
    <property type="match status" value="1"/>
</dbReference>
<evidence type="ECO:0000259" key="2">
    <source>
        <dbReference type="SMART" id="SM00062"/>
    </source>
</evidence>
<dbReference type="Proteomes" id="UP000539642">
    <property type="component" value="Unassembled WGS sequence"/>
</dbReference>
<proteinExistence type="predicted"/>
<dbReference type="RefSeq" id="WP_183351232.1">
    <property type="nucleotide sequence ID" value="NZ_JACHEO010000012.1"/>
</dbReference>
<comment type="caution">
    <text evidence="3">The sequence shown here is derived from an EMBL/GenBank/DDBJ whole genome shotgun (WGS) entry which is preliminary data.</text>
</comment>
<dbReference type="SUPFAM" id="SSF53850">
    <property type="entry name" value="Periplasmic binding protein-like II"/>
    <property type="match status" value="1"/>
</dbReference>
<keyword evidence="4" id="KW-1185">Reference proteome</keyword>
<protein>
    <submittedName>
        <fullName evidence="3">Polar amino acid transport system substrate-binding protein</fullName>
    </submittedName>
</protein>
<dbReference type="SMART" id="SM00062">
    <property type="entry name" value="PBPb"/>
    <property type="match status" value="1"/>
</dbReference>